<comment type="subunit">
    <text evidence="11 13 14">Forms a heterotetramer with UvrA during the search for lesions. Interacts with UvrC in an incision complex.</text>
</comment>
<dbReference type="NCBIfam" id="TIGR00631">
    <property type="entry name" value="uvrb"/>
    <property type="match status" value="1"/>
</dbReference>
<dbReference type="PANTHER" id="PTHR24029:SF0">
    <property type="entry name" value="UVRABC SYSTEM PROTEIN B"/>
    <property type="match status" value="1"/>
</dbReference>
<dbReference type="EMBL" id="PVTE01000043">
    <property type="protein sequence ID" value="PRY22944.1"/>
    <property type="molecule type" value="Genomic_DNA"/>
</dbReference>
<dbReference type="GO" id="GO:0016887">
    <property type="term" value="F:ATP hydrolysis activity"/>
    <property type="evidence" value="ECO:0007669"/>
    <property type="project" value="InterPro"/>
</dbReference>
<reference evidence="19 20" key="1">
    <citation type="submission" date="2018-03" db="EMBL/GenBank/DDBJ databases">
        <title>Genomic Encyclopedia of Archaeal and Bacterial Type Strains, Phase II (KMG-II): from individual species to whole genera.</title>
        <authorList>
            <person name="Goeker M."/>
        </authorList>
    </citation>
    <scope>NUCLEOTIDE SEQUENCE [LARGE SCALE GENOMIC DNA]</scope>
    <source>
        <strain evidence="19 20">DSM 28354</strain>
    </source>
</reference>
<evidence type="ECO:0000256" key="15">
    <source>
        <dbReference type="SAM" id="Coils"/>
    </source>
</evidence>
<protein>
    <recommendedName>
        <fullName evidence="12 13">UvrABC system protein B</fullName>
        <shortName evidence="13">Protein UvrB</shortName>
    </recommendedName>
    <alternativeName>
        <fullName evidence="13">Excinuclease ABC subunit B</fullName>
    </alternativeName>
</protein>
<keyword evidence="20" id="KW-1185">Reference proteome</keyword>
<evidence type="ECO:0000256" key="8">
    <source>
        <dbReference type="ARBA" id="ARBA00022881"/>
    </source>
</evidence>
<evidence type="ECO:0000256" key="12">
    <source>
        <dbReference type="ARBA" id="ARBA00029504"/>
    </source>
</evidence>
<keyword evidence="6 13" id="KW-0228">DNA excision</keyword>
<dbReference type="Pfam" id="PF12344">
    <property type="entry name" value="UvrB"/>
    <property type="match status" value="1"/>
</dbReference>
<dbReference type="InterPro" id="IPR027417">
    <property type="entry name" value="P-loop_NTPase"/>
</dbReference>
<dbReference type="InterPro" id="IPR004807">
    <property type="entry name" value="UvrB"/>
</dbReference>
<dbReference type="CDD" id="cd18790">
    <property type="entry name" value="SF2_C_UvrB"/>
    <property type="match status" value="1"/>
</dbReference>
<dbReference type="Pfam" id="PF02151">
    <property type="entry name" value="UVR"/>
    <property type="match status" value="1"/>
</dbReference>
<dbReference type="GO" id="GO:0009380">
    <property type="term" value="C:excinuclease repair complex"/>
    <property type="evidence" value="ECO:0007669"/>
    <property type="project" value="InterPro"/>
</dbReference>
<dbReference type="GO" id="GO:0009432">
    <property type="term" value="P:SOS response"/>
    <property type="evidence" value="ECO:0007669"/>
    <property type="project" value="UniProtKB-UniRule"/>
</dbReference>
<evidence type="ECO:0000259" key="16">
    <source>
        <dbReference type="PROSITE" id="PS50151"/>
    </source>
</evidence>
<dbReference type="HAMAP" id="MF_00204">
    <property type="entry name" value="UvrB"/>
    <property type="match status" value="1"/>
</dbReference>
<evidence type="ECO:0000256" key="9">
    <source>
        <dbReference type="ARBA" id="ARBA00023204"/>
    </source>
</evidence>
<keyword evidence="15" id="KW-0175">Coiled coil</keyword>
<feature type="domain" description="Helicase C-terminal" evidence="18">
    <location>
        <begin position="444"/>
        <end position="606"/>
    </location>
</feature>
<dbReference type="GO" id="GO:0003677">
    <property type="term" value="F:DNA binding"/>
    <property type="evidence" value="ECO:0007669"/>
    <property type="project" value="UniProtKB-UniRule"/>
</dbReference>
<dbReference type="InterPro" id="IPR006935">
    <property type="entry name" value="Helicase/UvrB_N"/>
</dbReference>
<dbReference type="InterPro" id="IPR014001">
    <property type="entry name" value="Helicase_ATP-bd"/>
</dbReference>
<keyword evidence="7 13" id="KW-0067">ATP-binding</keyword>
<gene>
    <name evidence="13" type="primary">uvrB</name>
    <name evidence="19" type="ORF">CLV58_14330</name>
</gene>
<feature type="short sequence motif" description="Beta-hairpin" evidence="13">
    <location>
        <begin position="105"/>
        <end position="128"/>
    </location>
</feature>
<feature type="coiled-coil region" evidence="15">
    <location>
        <begin position="643"/>
        <end position="670"/>
    </location>
</feature>
<comment type="similarity">
    <text evidence="2 13 14">Belongs to the UvrB family.</text>
</comment>
<dbReference type="InterPro" id="IPR024759">
    <property type="entry name" value="UvrB_YAD/RRR_dom"/>
</dbReference>
<evidence type="ECO:0000256" key="2">
    <source>
        <dbReference type="ARBA" id="ARBA00008533"/>
    </source>
</evidence>
<evidence type="ECO:0000313" key="19">
    <source>
        <dbReference type="EMBL" id="PRY22944.1"/>
    </source>
</evidence>
<dbReference type="PROSITE" id="PS51192">
    <property type="entry name" value="HELICASE_ATP_BIND_1"/>
    <property type="match status" value="1"/>
</dbReference>
<dbReference type="Pfam" id="PF17757">
    <property type="entry name" value="UvrB_inter"/>
    <property type="match status" value="1"/>
</dbReference>
<comment type="function">
    <text evidence="13">The UvrABC repair system catalyzes the recognition and processing of DNA lesions. A damage recognition complex composed of 2 UvrA and 2 UvrB subunits scans DNA for abnormalities. Upon binding of the UvrA(2)B(2) complex to a putative damaged site, the DNA wraps around one UvrB monomer. DNA wrap is dependent on ATP binding by UvrB and probably causes local melting of the DNA helix, facilitating insertion of UvrB beta-hairpin between the DNA strands. Then UvrB probes one DNA strand for the presence of a lesion. If a lesion is found the UvrA subunits dissociate and the UvrB-DNA preincision complex is formed. This complex is subsequently bound by UvrC and the second UvrB is released. If no lesion is found, the DNA wraps around the other UvrB subunit that will check the other stand for damage.</text>
</comment>
<dbReference type="InterPro" id="IPR001943">
    <property type="entry name" value="UVR_dom"/>
</dbReference>
<feature type="domain" description="UVR" evidence="16">
    <location>
        <begin position="647"/>
        <end position="682"/>
    </location>
</feature>
<evidence type="ECO:0000256" key="10">
    <source>
        <dbReference type="ARBA" id="ARBA00023236"/>
    </source>
</evidence>
<name>A0A2T0RP21_9BACT</name>
<organism evidence="19 20">
    <name type="scientific">Spirosoma oryzae</name>
    <dbReference type="NCBI Taxonomy" id="1469603"/>
    <lineage>
        <taxon>Bacteria</taxon>
        <taxon>Pseudomonadati</taxon>
        <taxon>Bacteroidota</taxon>
        <taxon>Cytophagia</taxon>
        <taxon>Cytophagales</taxon>
        <taxon>Cytophagaceae</taxon>
        <taxon>Spirosoma</taxon>
    </lineage>
</organism>
<dbReference type="InterPro" id="IPR001650">
    <property type="entry name" value="Helicase_C-like"/>
</dbReference>
<dbReference type="InterPro" id="IPR041471">
    <property type="entry name" value="UvrB_inter"/>
</dbReference>
<evidence type="ECO:0000256" key="3">
    <source>
        <dbReference type="ARBA" id="ARBA00022490"/>
    </source>
</evidence>
<evidence type="ECO:0000259" key="17">
    <source>
        <dbReference type="PROSITE" id="PS51192"/>
    </source>
</evidence>
<evidence type="ECO:0000256" key="14">
    <source>
        <dbReference type="RuleBase" id="RU003587"/>
    </source>
</evidence>
<feature type="domain" description="Helicase ATP-binding" evidence="17">
    <location>
        <begin position="39"/>
        <end position="176"/>
    </location>
</feature>
<evidence type="ECO:0000256" key="6">
    <source>
        <dbReference type="ARBA" id="ARBA00022769"/>
    </source>
</evidence>
<keyword evidence="4 13" id="KW-0547">Nucleotide-binding</keyword>
<dbReference type="GO" id="GO:0006289">
    <property type="term" value="P:nucleotide-excision repair"/>
    <property type="evidence" value="ECO:0007669"/>
    <property type="project" value="UniProtKB-UniRule"/>
</dbReference>
<comment type="subcellular location">
    <subcellularLocation>
        <location evidence="1 13 14">Cytoplasm</location>
    </subcellularLocation>
</comment>
<evidence type="ECO:0000256" key="4">
    <source>
        <dbReference type="ARBA" id="ARBA00022741"/>
    </source>
</evidence>
<keyword evidence="9 13" id="KW-0234">DNA repair</keyword>
<evidence type="ECO:0000259" key="18">
    <source>
        <dbReference type="PROSITE" id="PS51194"/>
    </source>
</evidence>
<evidence type="ECO:0000256" key="11">
    <source>
        <dbReference type="ARBA" id="ARBA00026033"/>
    </source>
</evidence>
<dbReference type="NCBIfam" id="NF003673">
    <property type="entry name" value="PRK05298.1"/>
    <property type="match status" value="1"/>
</dbReference>
<dbReference type="Pfam" id="PF00271">
    <property type="entry name" value="Helicase_C"/>
    <property type="match status" value="1"/>
</dbReference>
<dbReference type="InterPro" id="IPR036876">
    <property type="entry name" value="UVR_dom_sf"/>
</dbReference>
<comment type="domain">
    <text evidence="13">The beta-hairpin motif is involved in DNA binding.</text>
</comment>
<dbReference type="GO" id="GO:0005524">
    <property type="term" value="F:ATP binding"/>
    <property type="evidence" value="ECO:0007669"/>
    <property type="project" value="UniProtKB-UniRule"/>
</dbReference>
<dbReference type="SMART" id="SM00490">
    <property type="entry name" value="HELICc"/>
    <property type="match status" value="1"/>
</dbReference>
<dbReference type="GO" id="GO:0009381">
    <property type="term" value="F:excinuclease ABC activity"/>
    <property type="evidence" value="ECO:0007669"/>
    <property type="project" value="UniProtKB-UniRule"/>
</dbReference>
<dbReference type="Gene3D" id="4.10.860.10">
    <property type="entry name" value="UVR domain"/>
    <property type="match status" value="1"/>
</dbReference>
<evidence type="ECO:0000256" key="7">
    <source>
        <dbReference type="ARBA" id="ARBA00022840"/>
    </source>
</evidence>
<dbReference type="AlphaFoldDB" id="A0A2T0RP21"/>
<keyword evidence="10 13" id="KW-0742">SOS response</keyword>
<dbReference type="PROSITE" id="PS50151">
    <property type="entry name" value="UVR"/>
    <property type="match status" value="1"/>
</dbReference>
<dbReference type="SMART" id="SM00487">
    <property type="entry name" value="DEXDc"/>
    <property type="match status" value="1"/>
</dbReference>
<accession>A0A2T0RP21</accession>
<sequence>MSDILSILARLQTQLMNFKLTSEFQPTGDQPKAIEQLVKGVREGEPAQVLLGVTGSGKTFSVANLIAQTNRPTLVLSHNKTLAAQLYGEFKQFFPENAVEYFISYYDYYQPEAYIATTNTYIEKDLAINEEIDKLRLAATSALMSGRRDVIVVASVSCIYGMGNPEEFKRNVVRIGVGEQMSRNNFLHQLVSILYSRTEGDFQRGNFRVKGDTVDLYVAYADFAYRVIFFGDEIETIQRIDPSTGKKISDENLVTIFPANLFVTGRDTLNGAIHQIQDDMVAQVRYFESEFREQEATRIQERTEFDLEMMRELGYCSGIENYSRYFDKRMPGQRPFCLLDYFPDDYLLVIDESHVTIPQIRAMWGGDRSRKTALVDYGFRLPSAMDNRPLTFQEFEDLSGQTIYVSATPADYELRKSEGVVVEQLIRPTGLLDPEIDVRPSLNQIDDLLESIDSRVKKNERVLVTTLTKRMAEELTKYLERVGIKTRYIHSEVKTLDRVEILRDLRLGNFDVLVGVNLLREGLDLPEVSLVAIMDADKEGFLRDIRSLIQTIGRAARNANGKVIMYADTITGSMQKAIDETNRRRAIQMEYNTDHGIVPTTVLKSREAIMGQTKVADSKAKHFYVEPEEIRIAADPVVAYMGKGDLEKVINETQSKMERAAKELDFLEAARLRDELFQLRDKLKKETA</sequence>
<dbReference type="PANTHER" id="PTHR24029">
    <property type="entry name" value="UVRABC SYSTEM PROTEIN B"/>
    <property type="match status" value="1"/>
</dbReference>
<keyword evidence="8 13" id="KW-0267">Excision nuclease</keyword>
<dbReference type="SUPFAM" id="SSF46600">
    <property type="entry name" value="C-terminal UvrC-binding domain of UvrB"/>
    <property type="match status" value="1"/>
</dbReference>
<keyword evidence="5 13" id="KW-0227">DNA damage</keyword>
<dbReference type="GO" id="GO:0005737">
    <property type="term" value="C:cytoplasm"/>
    <property type="evidence" value="ECO:0007669"/>
    <property type="project" value="UniProtKB-SubCell"/>
</dbReference>
<feature type="binding site" evidence="13">
    <location>
        <begin position="52"/>
        <end position="59"/>
    </location>
    <ligand>
        <name>ATP</name>
        <dbReference type="ChEBI" id="CHEBI:30616"/>
    </ligand>
</feature>
<keyword evidence="3 13" id="KW-0963">Cytoplasm</keyword>
<evidence type="ECO:0000256" key="13">
    <source>
        <dbReference type="HAMAP-Rule" id="MF_00204"/>
    </source>
</evidence>
<dbReference type="Pfam" id="PF04851">
    <property type="entry name" value="ResIII"/>
    <property type="match status" value="1"/>
</dbReference>
<evidence type="ECO:0000313" key="20">
    <source>
        <dbReference type="Proteomes" id="UP000238375"/>
    </source>
</evidence>
<dbReference type="PROSITE" id="PS51194">
    <property type="entry name" value="HELICASE_CTER"/>
    <property type="match status" value="1"/>
</dbReference>
<proteinExistence type="inferred from homology"/>
<dbReference type="Proteomes" id="UP000238375">
    <property type="component" value="Unassembled WGS sequence"/>
</dbReference>
<evidence type="ECO:0000256" key="5">
    <source>
        <dbReference type="ARBA" id="ARBA00022763"/>
    </source>
</evidence>
<dbReference type="CDD" id="cd17916">
    <property type="entry name" value="DEXHc_UvrB"/>
    <property type="match status" value="1"/>
</dbReference>
<evidence type="ECO:0000256" key="1">
    <source>
        <dbReference type="ARBA" id="ARBA00004496"/>
    </source>
</evidence>
<dbReference type="SUPFAM" id="SSF52540">
    <property type="entry name" value="P-loop containing nucleoside triphosphate hydrolases"/>
    <property type="match status" value="2"/>
</dbReference>
<dbReference type="Gene3D" id="3.40.50.300">
    <property type="entry name" value="P-loop containing nucleotide triphosphate hydrolases"/>
    <property type="match status" value="3"/>
</dbReference>
<comment type="caution">
    <text evidence="19">The sequence shown here is derived from an EMBL/GenBank/DDBJ whole genome shotgun (WGS) entry which is preliminary data.</text>
</comment>